<dbReference type="SMART" id="SM00184">
    <property type="entry name" value="RING"/>
    <property type="match status" value="1"/>
</dbReference>
<feature type="compositionally biased region" description="Gly residues" evidence="9">
    <location>
        <begin position="718"/>
        <end position="727"/>
    </location>
</feature>
<dbReference type="OrthoDB" id="6080at2759"/>
<dbReference type="SUPFAM" id="SSF57850">
    <property type="entry name" value="RING/U-box"/>
    <property type="match status" value="1"/>
</dbReference>
<keyword evidence="12" id="KW-1185">Reference proteome</keyword>
<dbReference type="Gene3D" id="3.30.40.10">
    <property type="entry name" value="Zinc/RING finger domain, C3HC4 (zinc finger)"/>
    <property type="match status" value="1"/>
</dbReference>
<evidence type="ECO:0000313" key="12">
    <source>
        <dbReference type="Proteomes" id="UP000324585"/>
    </source>
</evidence>
<keyword evidence="6" id="KW-0833">Ubl conjugation pathway</keyword>
<comment type="catalytic activity">
    <reaction evidence="1">
        <text>S-ubiquitinyl-[E2 ubiquitin-conjugating enzyme]-L-cysteine + [acceptor protein]-L-lysine = [E2 ubiquitin-conjugating enzyme]-L-cysteine + N(6)-ubiquitinyl-[acceptor protein]-L-lysine.</text>
        <dbReference type="EC" id="2.3.2.27"/>
    </reaction>
</comment>
<dbReference type="InterPro" id="IPR013083">
    <property type="entry name" value="Znf_RING/FYVE/PHD"/>
</dbReference>
<evidence type="ECO:0000256" key="9">
    <source>
        <dbReference type="SAM" id="MobiDB-lite"/>
    </source>
</evidence>
<evidence type="ECO:0000256" key="6">
    <source>
        <dbReference type="ARBA" id="ARBA00022786"/>
    </source>
</evidence>
<dbReference type="EC" id="2.3.2.27" evidence="2"/>
<dbReference type="PANTHER" id="PTHR22937:SF65">
    <property type="entry name" value="E3 UBIQUITIN-PROTEIN LIGASE ARK2C"/>
    <property type="match status" value="1"/>
</dbReference>
<evidence type="ECO:0000256" key="8">
    <source>
        <dbReference type="PROSITE-ProRule" id="PRU00175"/>
    </source>
</evidence>
<evidence type="ECO:0000256" key="1">
    <source>
        <dbReference type="ARBA" id="ARBA00000900"/>
    </source>
</evidence>
<comment type="caution">
    <text evidence="11">The sequence shown here is derived from an EMBL/GenBank/DDBJ whole genome shotgun (WGS) entry which is preliminary data.</text>
</comment>
<dbReference type="AlphaFoldDB" id="A0A5J4YID1"/>
<feature type="region of interest" description="Disordered" evidence="9">
    <location>
        <begin position="72"/>
        <end position="228"/>
    </location>
</feature>
<dbReference type="Pfam" id="PF13639">
    <property type="entry name" value="zf-RING_2"/>
    <property type="match status" value="1"/>
</dbReference>
<organism evidence="11 12">
    <name type="scientific">Porphyridium purpureum</name>
    <name type="common">Red alga</name>
    <name type="synonym">Porphyridium cruentum</name>
    <dbReference type="NCBI Taxonomy" id="35688"/>
    <lineage>
        <taxon>Eukaryota</taxon>
        <taxon>Rhodophyta</taxon>
        <taxon>Bangiophyceae</taxon>
        <taxon>Porphyridiales</taxon>
        <taxon>Porphyridiaceae</taxon>
        <taxon>Porphyridium</taxon>
    </lineage>
</organism>
<evidence type="ECO:0000256" key="4">
    <source>
        <dbReference type="ARBA" id="ARBA00022723"/>
    </source>
</evidence>
<feature type="domain" description="RING-type" evidence="10">
    <location>
        <begin position="630"/>
        <end position="671"/>
    </location>
</feature>
<evidence type="ECO:0000259" key="10">
    <source>
        <dbReference type="PROSITE" id="PS50089"/>
    </source>
</evidence>
<reference evidence="12" key="1">
    <citation type="journal article" date="2019" name="Nat. Commun.">
        <title>Expansion of phycobilisome linker gene families in mesophilic red algae.</title>
        <authorList>
            <person name="Lee J."/>
            <person name="Kim D."/>
            <person name="Bhattacharya D."/>
            <person name="Yoon H.S."/>
        </authorList>
    </citation>
    <scope>NUCLEOTIDE SEQUENCE [LARGE SCALE GENOMIC DNA]</scope>
    <source>
        <strain evidence="12">CCMP 1328</strain>
    </source>
</reference>
<dbReference type="PROSITE" id="PS50089">
    <property type="entry name" value="ZF_RING_2"/>
    <property type="match status" value="1"/>
</dbReference>
<dbReference type="InterPro" id="IPR001841">
    <property type="entry name" value="Znf_RING"/>
</dbReference>
<dbReference type="GO" id="GO:0061630">
    <property type="term" value="F:ubiquitin protein ligase activity"/>
    <property type="evidence" value="ECO:0007669"/>
    <property type="project" value="UniProtKB-EC"/>
</dbReference>
<keyword evidence="4" id="KW-0479">Metal-binding</keyword>
<evidence type="ECO:0000256" key="2">
    <source>
        <dbReference type="ARBA" id="ARBA00012483"/>
    </source>
</evidence>
<dbReference type="EMBL" id="VRMN01000016">
    <property type="protein sequence ID" value="KAA8491038.1"/>
    <property type="molecule type" value="Genomic_DNA"/>
</dbReference>
<dbReference type="OMA" id="GHRFHTH"/>
<dbReference type="GO" id="GO:0008270">
    <property type="term" value="F:zinc ion binding"/>
    <property type="evidence" value="ECO:0007669"/>
    <property type="project" value="UniProtKB-KW"/>
</dbReference>
<evidence type="ECO:0000256" key="3">
    <source>
        <dbReference type="ARBA" id="ARBA00022679"/>
    </source>
</evidence>
<dbReference type="InterPro" id="IPR045191">
    <property type="entry name" value="MBR1/2-like"/>
</dbReference>
<feature type="region of interest" description="Disordered" evidence="9">
    <location>
        <begin position="395"/>
        <end position="423"/>
    </location>
</feature>
<keyword evidence="5 8" id="KW-0863">Zinc-finger</keyword>
<dbReference type="CDD" id="cd16454">
    <property type="entry name" value="RING-H2_PA-TM-RING"/>
    <property type="match status" value="1"/>
</dbReference>
<proteinExistence type="predicted"/>
<feature type="region of interest" description="Disordered" evidence="9">
    <location>
        <begin position="496"/>
        <end position="531"/>
    </location>
</feature>
<feature type="compositionally biased region" description="Basic and acidic residues" evidence="9">
    <location>
        <begin position="141"/>
        <end position="150"/>
    </location>
</feature>
<feature type="compositionally biased region" description="Polar residues" evidence="9">
    <location>
        <begin position="108"/>
        <end position="117"/>
    </location>
</feature>
<feature type="region of interest" description="Disordered" evidence="9">
    <location>
        <begin position="437"/>
        <end position="463"/>
    </location>
</feature>
<gene>
    <name evidence="11" type="ORF">FVE85_4455</name>
</gene>
<dbReference type="Proteomes" id="UP000324585">
    <property type="component" value="Unassembled WGS sequence"/>
</dbReference>
<feature type="region of interest" description="Disordered" evidence="9">
    <location>
        <begin position="678"/>
        <end position="727"/>
    </location>
</feature>
<evidence type="ECO:0000313" key="11">
    <source>
        <dbReference type="EMBL" id="KAA8491038.1"/>
    </source>
</evidence>
<accession>A0A5J4YID1</accession>
<dbReference type="PANTHER" id="PTHR22937">
    <property type="entry name" value="E3 UBIQUITIN-PROTEIN LIGASE RNF165"/>
    <property type="match status" value="1"/>
</dbReference>
<feature type="region of interest" description="Disordered" evidence="9">
    <location>
        <begin position="1"/>
        <end position="51"/>
    </location>
</feature>
<evidence type="ECO:0000256" key="5">
    <source>
        <dbReference type="ARBA" id="ARBA00022771"/>
    </source>
</evidence>
<protein>
    <recommendedName>
        <fullName evidence="2">RING-type E3 ubiquitin transferase</fullName>
        <ecNumber evidence="2">2.3.2.27</ecNumber>
    </recommendedName>
</protein>
<keyword evidence="7" id="KW-0862">Zinc</keyword>
<feature type="compositionally biased region" description="Polar residues" evidence="9">
    <location>
        <begin position="170"/>
        <end position="186"/>
    </location>
</feature>
<sequence>MARFRAPASAPTQDSRGEVADASTTLTRAQSKAAETRGKLAVGSNGGEGRIIQVQAGPQTLGVDTLIGNTRAASDGSAEQHGVAPEVLGPGSSDVGAAGQGAIALSVASRSSASETGANRVVGDSQDRLLSLSREPYTVMDPERRAELRRQGKRPRVDASPAPSAEIVTVRSQDAGPSQLHSTSIDVDSVDASCTRTKRPKRPSACAGTKRRAQSDAGPSGANVRPKQVSVSVCAPRNAEAGAGPSGTNAQPEQVVFSAGVKRNAEPEAGPSDASARPSMRRKLDVHGIEVCDVGTAVASREADDVVVVSSQLTGRRPLANRTQQMAQRERAEDADIVVTSAHIVRAPPRPTHPPVTSVRMRAGRQGLLTSSVLDRHGLEGVRDHGTSALIDLLMREDEDDEDDEEDDENDDDEEDEDDEDFEVSAELLRSPAYFSTNEHQDDPLFGDPFASEDHSSGDDADEDDAVRLNMAVRAAMSAAHGSYFQGSRSVRQYQDVPFRAAARRPPRARRSPDAGNGISAAPLAAGRRSDVRPRVHPVLAPPLSPVAAQRFPYVPSGPERPDSFLGRGSVNFRRLLLHYWNRPVEYSYEELLGLDENISRAGMRPAESSVIDSLEVLSATAEEAADKCCSICLDDIEVGVSLKRLPCKHVFHPACIDQWLARNRTCPMCKGSVTVANVGGNTRAAGPPPARQRSRAGGSGLNARPRARTTYSSRNSTGGGRTRPLR</sequence>
<keyword evidence="3" id="KW-0808">Transferase</keyword>
<evidence type="ECO:0000256" key="7">
    <source>
        <dbReference type="ARBA" id="ARBA00022833"/>
    </source>
</evidence>
<name>A0A5J4YID1_PORPP</name>
<feature type="compositionally biased region" description="Acidic residues" evidence="9">
    <location>
        <begin position="397"/>
        <end position="423"/>
    </location>
</feature>